<comment type="caution">
    <text evidence="4">The sequence shown here is derived from an EMBL/GenBank/DDBJ whole genome shotgun (WGS) entry which is preliminary data.</text>
</comment>
<evidence type="ECO:0000256" key="1">
    <source>
        <dbReference type="ARBA" id="ARBA00023125"/>
    </source>
</evidence>
<evidence type="ECO:0000259" key="3">
    <source>
        <dbReference type="PROSITE" id="PS50977"/>
    </source>
</evidence>
<evidence type="ECO:0000313" key="4">
    <source>
        <dbReference type="EMBL" id="GAA4951829.1"/>
    </source>
</evidence>
<dbReference type="EMBL" id="BAABLX010000029">
    <property type="protein sequence ID" value="GAA4951829.1"/>
    <property type="molecule type" value="Genomic_DNA"/>
</dbReference>
<dbReference type="SUPFAM" id="SSF46689">
    <property type="entry name" value="Homeodomain-like"/>
    <property type="match status" value="1"/>
</dbReference>
<protein>
    <recommendedName>
        <fullName evidence="3">HTH tetR-type domain-containing protein</fullName>
    </recommendedName>
</protein>
<gene>
    <name evidence="4" type="ORF">GCM10025791_35540</name>
</gene>
<feature type="DNA-binding region" description="H-T-H motif" evidence="2">
    <location>
        <begin position="23"/>
        <end position="42"/>
    </location>
</feature>
<dbReference type="Gene3D" id="1.10.357.10">
    <property type="entry name" value="Tetracycline Repressor, domain 2"/>
    <property type="match status" value="1"/>
</dbReference>
<keyword evidence="1 2" id="KW-0238">DNA-binding</keyword>
<sequence>MRQKLLFAALDVYLISDISKPPVIDDIVRQAGVARGTFYKYFSSLEEILRALGQMLAKDMISTYERLFNIVNNPLTKLAAGPLLSLTHAAMQPVKVTFTAQVDYVDFLSRSTHAREVINHSLQEAQNAGVIQMPSLDCVTDMIIGTTVEGARRLMHTTDDCPSYIRQLTCLILKGCGVSAADAQKAVDEAQAQIHRHAHTLPWWNDET</sequence>
<evidence type="ECO:0000313" key="5">
    <source>
        <dbReference type="Proteomes" id="UP001409585"/>
    </source>
</evidence>
<proteinExistence type="predicted"/>
<keyword evidence="5" id="KW-1185">Reference proteome</keyword>
<dbReference type="PROSITE" id="PS50977">
    <property type="entry name" value="HTH_TETR_2"/>
    <property type="match status" value="1"/>
</dbReference>
<accession>A0AAV3U654</accession>
<feature type="domain" description="HTH tetR-type" evidence="3">
    <location>
        <begin position="1"/>
        <end position="60"/>
    </location>
</feature>
<dbReference type="GO" id="GO:0003677">
    <property type="term" value="F:DNA binding"/>
    <property type="evidence" value="ECO:0007669"/>
    <property type="project" value="UniProtKB-UniRule"/>
</dbReference>
<name>A0AAV3U654_9ALTE</name>
<organism evidence="4 5">
    <name type="scientific">Halioxenophilus aromaticivorans</name>
    <dbReference type="NCBI Taxonomy" id="1306992"/>
    <lineage>
        <taxon>Bacteria</taxon>
        <taxon>Pseudomonadati</taxon>
        <taxon>Pseudomonadota</taxon>
        <taxon>Gammaproteobacteria</taxon>
        <taxon>Alteromonadales</taxon>
        <taxon>Alteromonadaceae</taxon>
        <taxon>Halioxenophilus</taxon>
    </lineage>
</organism>
<dbReference type="InterPro" id="IPR009057">
    <property type="entry name" value="Homeodomain-like_sf"/>
</dbReference>
<dbReference type="AlphaFoldDB" id="A0AAV3U654"/>
<reference evidence="5" key="1">
    <citation type="journal article" date="2019" name="Int. J. Syst. Evol. Microbiol.">
        <title>The Global Catalogue of Microorganisms (GCM) 10K type strain sequencing project: providing services to taxonomists for standard genome sequencing and annotation.</title>
        <authorList>
            <consortium name="The Broad Institute Genomics Platform"/>
            <consortium name="The Broad Institute Genome Sequencing Center for Infectious Disease"/>
            <person name="Wu L."/>
            <person name="Ma J."/>
        </authorList>
    </citation>
    <scope>NUCLEOTIDE SEQUENCE [LARGE SCALE GENOMIC DNA]</scope>
    <source>
        <strain evidence="5">JCM 19134</strain>
    </source>
</reference>
<dbReference type="InterPro" id="IPR001647">
    <property type="entry name" value="HTH_TetR"/>
</dbReference>
<dbReference type="Pfam" id="PF00440">
    <property type="entry name" value="TetR_N"/>
    <property type="match status" value="1"/>
</dbReference>
<evidence type="ECO:0000256" key="2">
    <source>
        <dbReference type="PROSITE-ProRule" id="PRU00335"/>
    </source>
</evidence>
<dbReference type="Proteomes" id="UP001409585">
    <property type="component" value="Unassembled WGS sequence"/>
</dbReference>